<protein>
    <submittedName>
        <fullName evidence="3">UDP-glucosyltransferase YojK</fullName>
    </submittedName>
</protein>
<evidence type="ECO:0000313" key="2">
    <source>
        <dbReference type="EMBL" id="CAL1154765.1"/>
    </source>
</evidence>
<organism evidence="1">
    <name type="scientific">Cladocopium goreaui</name>
    <dbReference type="NCBI Taxonomy" id="2562237"/>
    <lineage>
        <taxon>Eukaryota</taxon>
        <taxon>Sar</taxon>
        <taxon>Alveolata</taxon>
        <taxon>Dinophyceae</taxon>
        <taxon>Suessiales</taxon>
        <taxon>Symbiodiniaceae</taxon>
        <taxon>Cladocopium</taxon>
    </lineage>
</organism>
<dbReference type="AlphaFoldDB" id="A0A9P1G8B7"/>
<reference evidence="2" key="2">
    <citation type="submission" date="2024-04" db="EMBL/GenBank/DDBJ databases">
        <authorList>
            <person name="Chen Y."/>
            <person name="Shah S."/>
            <person name="Dougan E. K."/>
            <person name="Thang M."/>
            <person name="Chan C."/>
        </authorList>
    </citation>
    <scope>NUCLEOTIDE SEQUENCE [LARGE SCALE GENOMIC DNA]</scope>
</reference>
<keyword evidence="4" id="KW-1185">Reference proteome</keyword>
<evidence type="ECO:0000313" key="1">
    <source>
        <dbReference type="EMBL" id="CAI4001390.1"/>
    </source>
</evidence>
<dbReference type="EMBL" id="CAMXCT010002928">
    <property type="protein sequence ID" value="CAI4001390.1"/>
    <property type="molecule type" value="Genomic_DNA"/>
</dbReference>
<dbReference type="SUPFAM" id="SSF53756">
    <property type="entry name" value="UDP-Glycosyltransferase/glycogen phosphorylase"/>
    <property type="match status" value="1"/>
</dbReference>
<evidence type="ECO:0000313" key="3">
    <source>
        <dbReference type="EMBL" id="CAL4788702.1"/>
    </source>
</evidence>
<dbReference type="EMBL" id="CAMXCT020002928">
    <property type="protein sequence ID" value="CAL1154765.1"/>
    <property type="molecule type" value="Genomic_DNA"/>
</dbReference>
<accession>A0A9P1G8B7</accession>
<sequence>MFDYGDISGPELVCSGCGFRQSFDPEKPLSSVATIYERAGILCGGAGETALVEHHRGGGKLTWATPVTYVRLQIPFWMFLGGYTLPQWTCGSVGFQREVDFEMEDEVTEHPEIDQECPSGETQLDGVADIQQLRPRQVAVLDAAVAFGRRGAQRVLSLQGNSVLATAATAGRSPTVAIFNVAMIGHVNPAFALVQELVRRGCRVHYFLPAVEQICSAAKESGAEVESYLPDMPDLVLEHCGIEAILTCRVKEPHEEILPDEQALWERAVWPLASTLLCGEYLIQRCRALGVSVVLYDPMTPHGLLVAQKLNLPKASLVTYPGMGSLADLMKIGCCGLQRSGRPTDARSMKSLESTWKWSYSREGNTSPP</sequence>
<reference evidence="1" key="1">
    <citation type="submission" date="2022-10" db="EMBL/GenBank/DDBJ databases">
        <authorList>
            <person name="Chen Y."/>
            <person name="Dougan E. K."/>
            <person name="Chan C."/>
            <person name="Rhodes N."/>
            <person name="Thang M."/>
        </authorList>
    </citation>
    <scope>NUCLEOTIDE SEQUENCE</scope>
</reference>
<comment type="caution">
    <text evidence="1">The sequence shown here is derived from an EMBL/GenBank/DDBJ whole genome shotgun (WGS) entry which is preliminary data.</text>
</comment>
<evidence type="ECO:0000313" key="4">
    <source>
        <dbReference type="Proteomes" id="UP001152797"/>
    </source>
</evidence>
<dbReference type="OrthoDB" id="10551534at2759"/>
<dbReference type="Proteomes" id="UP001152797">
    <property type="component" value="Unassembled WGS sequence"/>
</dbReference>
<dbReference type="Gene3D" id="3.40.50.2000">
    <property type="entry name" value="Glycogen Phosphorylase B"/>
    <property type="match status" value="1"/>
</dbReference>
<proteinExistence type="predicted"/>
<dbReference type="EMBL" id="CAMXCT030002928">
    <property type="protein sequence ID" value="CAL4788702.1"/>
    <property type="molecule type" value="Genomic_DNA"/>
</dbReference>
<name>A0A9P1G8B7_9DINO</name>
<gene>
    <name evidence="1" type="ORF">C1SCF055_LOCUS27440</name>
</gene>